<keyword evidence="10" id="KW-1185">Reference proteome</keyword>
<keyword evidence="6 8" id="KW-0472">Membrane</keyword>
<evidence type="ECO:0000313" key="10">
    <source>
        <dbReference type="Proteomes" id="UP001217500"/>
    </source>
</evidence>
<evidence type="ECO:0000256" key="5">
    <source>
        <dbReference type="ARBA" id="ARBA00022989"/>
    </source>
</evidence>
<protein>
    <submittedName>
        <fullName evidence="9">Glycosyltransferase family 87 protein</fullName>
    </submittedName>
</protein>
<dbReference type="Pfam" id="PF09594">
    <property type="entry name" value="GT87"/>
    <property type="match status" value="1"/>
</dbReference>
<feature type="transmembrane region" description="Helical" evidence="8">
    <location>
        <begin position="179"/>
        <end position="203"/>
    </location>
</feature>
<dbReference type="GO" id="GO:0016758">
    <property type="term" value="F:hexosyltransferase activity"/>
    <property type="evidence" value="ECO:0007669"/>
    <property type="project" value="InterPro"/>
</dbReference>
<name>A0AAE9XRP2_9PROT</name>
<keyword evidence="2" id="KW-1003">Cell membrane</keyword>
<evidence type="ECO:0000256" key="1">
    <source>
        <dbReference type="ARBA" id="ARBA00004651"/>
    </source>
</evidence>
<keyword evidence="4 8" id="KW-0812">Transmembrane</keyword>
<feature type="transmembrane region" description="Helical" evidence="8">
    <location>
        <begin position="370"/>
        <end position="387"/>
    </location>
</feature>
<dbReference type="KEGG" id="gso:PH603_14235"/>
<dbReference type="Proteomes" id="UP001217500">
    <property type="component" value="Chromosome"/>
</dbReference>
<evidence type="ECO:0000256" key="6">
    <source>
        <dbReference type="ARBA" id="ARBA00023136"/>
    </source>
</evidence>
<dbReference type="AlphaFoldDB" id="A0AAE9XRP2"/>
<dbReference type="GO" id="GO:0005886">
    <property type="term" value="C:plasma membrane"/>
    <property type="evidence" value="ECO:0007669"/>
    <property type="project" value="UniProtKB-SubCell"/>
</dbReference>
<evidence type="ECO:0000256" key="2">
    <source>
        <dbReference type="ARBA" id="ARBA00022475"/>
    </source>
</evidence>
<evidence type="ECO:0000256" key="3">
    <source>
        <dbReference type="ARBA" id="ARBA00022679"/>
    </source>
</evidence>
<dbReference type="RefSeq" id="WP_289503221.1">
    <property type="nucleotide sequence ID" value="NZ_CP116805.1"/>
</dbReference>
<gene>
    <name evidence="9" type="ORF">PH603_14235</name>
</gene>
<sequence>MTGRAGIPRWMTAERLTAYPAMLIAFYVVALAAWILLADGIIDRNGKPLGTDFISFHAAATLAVDGTPELAYEAKAHHARETAIAGEDVGYYSFSYPPGFLMLLAPFGLLPYPLALLLWLGLTLAALLYVVRQMTPDKAAILLLLAFPATFVTFGHGQNAFLTAALMGAALVTLDKRPWLAGIFIGLLTIKPHLGLLWPLALLAGGHWRTIMAAGVTTIALQGASWLAFGTATWIGFLEGGTLATRVLAEGLVPWSKMQSLYTGLRLVGVPHMAAMVAHGIAAVIAAFAVWQIWRRGAPLGVRAAALVTGALIVTPFVLDYDLMILAPGLLLFALHGREHGFQRREATMVAVLFVWPLVARGVAGATHLGLTPLLLLGFLALLWLQAQNKK</sequence>
<evidence type="ECO:0000256" key="4">
    <source>
        <dbReference type="ARBA" id="ARBA00022692"/>
    </source>
</evidence>
<organism evidence="9 10">
    <name type="scientific">Gimibacter soli</name>
    <dbReference type="NCBI Taxonomy" id="3024400"/>
    <lineage>
        <taxon>Bacteria</taxon>
        <taxon>Pseudomonadati</taxon>
        <taxon>Pseudomonadota</taxon>
        <taxon>Alphaproteobacteria</taxon>
        <taxon>Kordiimonadales</taxon>
        <taxon>Temperatibacteraceae</taxon>
        <taxon>Gimibacter</taxon>
    </lineage>
</organism>
<reference evidence="9" key="1">
    <citation type="submission" date="2023-01" db="EMBL/GenBank/DDBJ databases">
        <title>The genome sequence of Kordiimonadaceae bacterium 6D33.</title>
        <authorList>
            <person name="Liu Y."/>
        </authorList>
    </citation>
    <scope>NUCLEOTIDE SEQUENCE</scope>
    <source>
        <strain evidence="9">6D33</strain>
    </source>
</reference>
<dbReference type="EMBL" id="CP116805">
    <property type="protein sequence ID" value="WCL53695.1"/>
    <property type="molecule type" value="Genomic_DNA"/>
</dbReference>
<feature type="transmembrane region" description="Helical" evidence="8">
    <location>
        <begin position="142"/>
        <end position="167"/>
    </location>
</feature>
<evidence type="ECO:0000256" key="8">
    <source>
        <dbReference type="SAM" id="Phobius"/>
    </source>
</evidence>
<comment type="similarity">
    <text evidence="7">Belongs to the glycosyltransferase 87 family.</text>
</comment>
<feature type="transmembrane region" description="Helical" evidence="8">
    <location>
        <begin position="274"/>
        <end position="294"/>
    </location>
</feature>
<accession>A0AAE9XRP2</accession>
<evidence type="ECO:0000256" key="7">
    <source>
        <dbReference type="ARBA" id="ARBA00024033"/>
    </source>
</evidence>
<proteinExistence type="inferred from homology"/>
<feature type="transmembrane region" description="Helical" evidence="8">
    <location>
        <begin position="21"/>
        <end position="42"/>
    </location>
</feature>
<comment type="subcellular location">
    <subcellularLocation>
        <location evidence="1">Cell membrane</location>
        <topology evidence="1">Multi-pass membrane protein</topology>
    </subcellularLocation>
</comment>
<feature type="transmembrane region" description="Helical" evidence="8">
    <location>
        <begin position="210"/>
        <end position="228"/>
    </location>
</feature>
<feature type="transmembrane region" description="Helical" evidence="8">
    <location>
        <begin position="306"/>
        <end position="335"/>
    </location>
</feature>
<evidence type="ECO:0000313" key="9">
    <source>
        <dbReference type="EMBL" id="WCL53695.1"/>
    </source>
</evidence>
<keyword evidence="3" id="KW-0808">Transferase</keyword>
<dbReference type="InterPro" id="IPR018584">
    <property type="entry name" value="GT87"/>
</dbReference>
<keyword evidence="5 8" id="KW-1133">Transmembrane helix</keyword>
<feature type="transmembrane region" description="Helical" evidence="8">
    <location>
        <begin position="110"/>
        <end position="130"/>
    </location>
</feature>